<feature type="repeat" description="PPR" evidence="2">
    <location>
        <begin position="7"/>
        <end position="41"/>
    </location>
</feature>
<dbReference type="Pfam" id="PF01535">
    <property type="entry name" value="PPR"/>
    <property type="match status" value="2"/>
</dbReference>
<evidence type="ECO:0000256" key="2">
    <source>
        <dbReference type="PROSITE-ProRule" id="PRU00708"/>
    </source>
</evidence>
<dbReference type="PANTHER" id="PTHR47926">
    <property type="entry name" value="PENTATRICOPEPTIDE REPEAT-CONTAINING PROTEIN"/>
    <property type="match status" value="1"/>
</dbReference>
<dbReference type="EMBL" id="JBAMMX010000015">
    <property type="protein sequence ID" value="KAK6925968.1"/>
    <property type="molecule type" value="Genomic_DNA"/>
</dbReference>
<sequence length="124" mass="14181">MGVRKRDLVSWSSLISCYSNNDMEFEAIVRFIDMIELGYCPNEYGFCAVITAYMFVKGDCDLESAKKVYNKMPERNAVTWTLMITHYMQMGHASYALELFLDMVVGGNVPYQFMFSGVIYASAE</sequence>
<dbReference type="NCBIfam" id="TIGR00756">
    <property type="entry name" value="PPR"/>
    <property type="match status" value="2"/>
</dbReference>
<dbReference type="GO" id="GO:0009451">
    <property type="term" value="P:RNA modification"/>
    <property type="evidence" value="ECO:0007669"/>
    <property type="project" value="InterPro"/>
</dbReference>
<protein>
    <submittedName>
        <fullName evidence="3">Pentatricopeptide repeat</fullName>
    </submittedName>
</protein>
<gene>
    <name evidence="3" type="ORF">RJ641_007687</name>
</gene>
<feature type="repeat" description="PPR" evidence="2">
    <location>
        <begin position="76"/>
        <end position="110"/>
    </location>
</feature>
<dbReference type="InterPro" id="IPR011990">
    <property type="entry name" value="TPR-like_helical_dom_sf"/>
</dbReference>
<dbReference type="Gene3D" id="1.25.40.10">
    <property type="entry name" value="Tetratricopeptide repeat domain"/>
    <property type="match status" value="2"/>
</dbReference>
<name>A0AAN8ZA20_9MAGN</name>
<keyword evidence="1" id="KW-0677">Repeat</keyword>
<dbReference type="AlphaFoldDB" id="A0AAN8ZA20"/>
<reference evidence="3 4" key="1">
    <citation type="submission" date="2023-12" db="EMBL/GenBank/DDBJ databases">
        <title>A high-quality genome assembly for Dillenia turbinata (Dilleniales).</title>
        <authorList>
            <person name="Chanderbali A."/>
        </authorList>
    </citation>
    <scope>NUCLEOTIDE SEQUENCE [LARGE SCALE GENOMIC DNA]</scope>
    <source>
        <strain evidence="3">LSX21</strain>
        <tissue evidence="3">Leaf</tissue>
    </source>
</reference>
<dbReference type="PROSITE" id="PS51375">
    <property type="entry name" value="PPR"/>
    <property type="match status" value="2"/>
</dbReference>
<proteinExistence type="predicted"/>
<accession>A0AAN8ZA20</accession>
<dbReference type="InterPro" id="IPR002885">
    <property type="entry name" value="PPR_rpt"/>
</dbReference>
<evidence type="ECO:0000256" key="1">
    <source>
        <dbReference type="ARBA" id="ARBA00022737"/>
    </source>
</evidence>
<dbReference type="Proteomes" id="UP001370490">
    <property type="component" value="Unassembled WGS sequence"/>
</dbReference>
<comment type="caution">
    <text evidence="3">The sequence shown here is derived from an EMBL/GenBank/DDBJ whole genome shotgun (WGS) entry which is preliminary data.</text>
</comment>
<evidence type="ECO:0000313" key="4">
    <source>
        <dbReference type="Proteomes" id="UP001370490"/>
    </source>
</evidence>
<dbReference type="GO" id="GO:0003723">
    <property type="term" value="F:RNA binding"/>
    <property type="evidence" value="ECO:0007669"/>
    <property type="project" value="InterPro"/>
</dbReference>
<dbReference type="InterPro" id="IPR046960">
    <property type="entry name" value="PPR_At4g14850-like_plant"/>
</dbReference>
<keyword evidence="4" id="KW-1185">Reference proteome</keyword>
<evidence type="ECO:0000313" key="3">
    <source>
        <dbReference type="EMBL" id="KAK6925968.1"/>
    </source>
</evidence>
<organism evidence="3 4">
    <name type="scientific">Dillenia turbinata</name>
    <dbReference type="NCBI Taxonomy" id="194707"/>
    <lineage>
        <taxon>Eukaryota</taxon>
        <taxon>Viridiplantae</taxon>
        <taxon>Streptophyta</taxon>
        <taxon>Embryophyta</taxon>
        <taxon>Tracheophyta</taxon>
        <taxon>Spermatophyta</taxon>
        <taxon>Magnoliopsida</taxon>
        <taxon>eudicotyledons</taxon>
        <taxon>Gunneridae</taxon>
        <taxon>Pentapetalae</taxon>
        <taxon>Dilleniales</taxon>
        <taxon>Dilleniaceae</taxon>
        <taxon>Dillenia</taxon>
    </lineage>
</organism>